<gene>
    <name evidence="2" type="ORF">Adt_10417</name>
</gene>
<comment type="caution">
    <text evidence="2">The sequence shown here is derived from an EMBL/GenBank/DDBJ whole genome shotgun (WGS) entry which is preliminary data.</text>
</comment>
<keyword evidence="3" id="KW-1185">Reference proteome</keyword>
<dbReference type="Proteomes" id="UP001604336">
    <property type="component" value="Unassembled WGS sequence"/>
</dbReference>
<protein>
    <submittedName>
        <fullName evidence="2">Uncharacterized protein</fullName>
    </submittedName>
</protein>
<dbReference type="AlphaFoldDB" id="A0ABD1ULL2"/>
<name>A0ABD1ULL2_9LAMI</name>
<evidence type="ECO:0000256" key="1">
    <source>
        <dbReference type="SAM" id="MobiDB-lite"/>
    </source>
</evidence>
<proteinExistence type="predicted"/>
<accession>A0ABD1ULL2</accession>
<evidence type="ECO:0000313" key="3">
    <source>
        <dbReference type="Proteomes" id="UP001604336"/>
    </source>
</evidence>
<dbReference type="EMBL" id="JBFOLK010000003">
    <property type="protein sequence ID" value="KAL2525363.1"/>
    <property type="molecule type" value="Genomic_DNA"/>
</dbReference>
<sequence>MCGTRRCVCTKEGSDVWSSRARSECVERAEFKRKNEELEIKRRKNETSQGLEAKMGSSRVKKKTKRGQIRLKKKSERYILEHTSGSSARHAQLSASSVWSPGIGAAAPSGLQQAISGVIFYCFREKFGTSWLEFLGQ</sequence>
<reference evidence="3" key="1">
    <citation type="submission" date="2024-07" db="EMBL/GenBank/DDBJ databases">
        <title>Two chromosome-level genome assemblies of Korean endemic species Abeliophyllum distichum and Forsythia ovata (Oleaceae).</title>
        <authorList>
            <person name="Jang H."/>
        </authorList>
    </citation>
    <scope>NUCLEOTIDE SEQUENCE [LARGE SCALE GENOMIC DNA]</scope>
</reference>
<evidence type="ECO:0000313" key="2">
    <source>
        <dbReference type="EMBL" id="KAL2525363.1"/>
    </source>
</evidence>
<organism evidence="2 3">
    <name type="scientific">Abeliophyllum distichum</name>
    <dbReference type="NCBI Taxonomy" id="126358"/>
    <lineage>
        <taxon>Eukaryota</taxon>
        <taxon>Viridiplantae</taxon>
        <taxon>Streptophyta</taxon>
        <taxon>Embryophyta</taxon>
        <taxon>Tracheophyta</taxon>
        <taxon>Spermatophyta</taxon>
        <taxon>Magnoliopsida</taxon>
        <taxon>eudicotyledons</taxon>
        <taxon>Gunneridae</taxon>
        <taxon>Pentapetalae</taxon>
        <taxon>asterids</taxon>
        <taxon>lamiids</taxon>
        <taxon>Lamiales</taxon>
        <taxon>Oleaceae</taxon>
        <taxon>Forsythieae</taxon>
        <taxon>Abeliophyllum</taxon>
    </lineage>
</organism>
<feature type="region of interest" description="Disordered" evidence="1">
    <location>
        <begin position="42"/>
        <end position="67"/>
    </location>
</feature>